<evidence type="ECO:0000313" key="1">
    <source>
        <dbReference type="EMBL" id="MCH95176.1"/>
    </source>
</evidence>
<reference evidence="1 2" key="1">
    <citation type="journal article" date="2018" name="Front. Plant Sci.">
        <title>Red Clover (Trifolium pratense) and Zigzag Clover (T. medium) - A Picture of Genomic Similarities and Differences.</title>
        <authorList>
            <person name="Dluhosova J."/>
            <person name="Istvanek J."/>
            <person name="Nedelnik J."/>
            <person name="Repkova J."/>
        </authorList>
    </citation>
    <scope>NUCLEOTIDE SEQUENCE [LARGE SCALE GENOMIC DNA]</scope>
    <source>
        <strain evidence="2">cv. 10/8</strain>
        <tissue evidence="1">Leaf</tissue>
    </source>
</reference>
<keyword evidence="2" id="KW-1185">Reference proteome</keyword>
<comment type="caution">
    <text evidence="1">The sequence shown here is derived from an EMBL/GenBank/DDBJ whole genome shotgun (WGS) entry which is preliminary data.</text>
</comment>
<dbReference type="Proteomes" id="UP000265520">
    <property type="component" value="Unassembled WGS sequence"/>
</dbReference>
<organism evidence="1 2">
    <name type="scientific">Trifolium medium</name>
    <dbReference type="NCBI Taxonomy" id="97028"/>
    <lineage>
        <taxon>Eukaryota</taxon>
        <taxon>Viridiplantae</taxon>
        <taxon>Streptophyta</taxon>
        <taxon>Embryophyta</taxon>
        <taxon>Tracheophyta</taxon>
        <taxon>Spermatophyta</taxon>
        <taxon>Magnoliopsida</taxon>
        <taxon>eudicotyledons</taxon>
        <taxon>Gunneridae</taxon>
        <taxon>Pentapetalae</taxon>
        <taxon>rosids</taxon>
        <taxon>fabids</taxon>
        <taxon>Fabales</taxon>
        <taxon>Fabaceae</taxon>
        <taxon>Papilionoideae</taxon>
        <taxon>50 kb inversion clade</taxon>
        <taxon>NPAAA clade</taxon>
        <taxon>Hologalegina</taxon>
        <taxon>IRL clade</taxon>
        <taxon>Trifolieae</taxon>
        <taxon>Trifolium</taxon>
    </lineage>
</organism>
<accession>A0A392N5V3</accession>
<evidence type="ECO:0000313" key="2">
    <source>
        <dbReference type="Proteomes" id="UP000265520"/>
    </source>
</evidence>
<sequence>MNYMIQAKLYSKIAELTALAATLAHSADSAVAYAAEAVSLNLHALRCKSTSTGHFLGTQVINVVEL</sequence>
<protein>
    <submittedName>
        <fullName evidence="1">Uncharacterized protein</fullName>
    </submittedName>
</protein>
<dbReference type="AlphaFoldDB" id="A0A392N5V3"/>
<feature type="non-terminal residue" evidence="1">
    <location>
        <position position="66"/>
    </location>
</feature>
<dbReference type="EMBL" id="LXQA010029140">
    <property type="protein sequence ID" value="MCH95176.1"/>
    <property type="molecule type" value="Genomic_DNA"/>
</dbReference>
<name>A0A392N5V3_9FABA</name>
<proteinExistence type="predicted"/>